<feature type="signal peptide" evidence="1">
    <location>
        <begin position="1"/>
        <end position="25"/>
    </location>
</feature>
<dbReference type="Proteomes" id="UP000564677">
    <property type="component" value="Unassembled WGS sequence"/>
</dbReference>
<dbReference type="RefSeq" id="WP_167301570.1">
    <property type="nucleotide sequence ID" value="NZ_JAASQV010000007.1"/>
</dbReference>
<dbReference type="EMBL" id="JAASQV010000007">
    <property type="protein sequence ID" value="NIJ67472.1"/>
    <property type="molecule type" value="Genomic_DNA"/>
</dbReference>
<feature type="chain" id="PRO_5031423056" evidence="1">
    <location>
        <begin position="26"/>
        <end position="132"/>
    </location>
</feature>
<evidence type="ECO:0000313" key="3">
    <source>
        <dbReference type="Proteomes" id="UP000564677"/>
    </source>
</evidence>
<organism evidence="2 3">
    <name type="scientific">Sphingomonas leidyi</name>
    <dbReference type="NCBI Taxonomy" id="68569"/>
    <lineage>
        <taxon>Bacteria</taxon>
        <taxon>Pseudomonadati</taxon>
        <taxon>Pseudomonadota</taxon>
        <taxon>Alphaproteobacteria</taxon>
        <taxon>Sphingomonadales</taxon>
        <taxon>Sphingomonadaceae</taxon>
        <taxon>Sphingomonas</taxon>
    </lineage>
</organism>
<accession>A0A7X5V587</accession>
<protein>
    <submittedName>
        <fullName evidence="2">Integration host factor subunit beta</fullName>
    </submittedName>
</protein>
<proteinExistence type="predicted"/>
<evidence type="ECO:0000313" key="2">
    <source>
        <dbReference type="EMBL" id="NIJ67472.1"/>
    </source>
</evidence>
<reference evidence="2 3" key="1">
    <citation type="submission" date="2020-03" db="EMBL/GenBank/DDBJ databases">
        <title>Genomic Encyclopedia of Type Strains, Phase IV (KMG-IV): sequencing the most valuable type-strain genomes for metagenomic binning, comparative biology and taxonomic classification.</title>
        <authorList>
            <person name="Goeker M."/>
        </authorList>
    </citation>
    <scope>NUCLEOTIDE SEQUENCE [LARGE SCALE GENOMIC DNA]</scope>
    <source>
        <strain evidence="2 3">DSM 4733</strain>
    </source>
</reference>
<keyword evidence="3" id="KW-1185">Reference proteome</keyword>
<gene>
    <name evidence="2" type="ORF">FHR20_004456</name>
</gene>
<keyword evidence="1" id="KW-0732">Signal</keyword>
<dbReference type="AlphaFoldDB" id="A0A7X5V587"/>
<name>A0A7X5V587_9SPHN</name>
<evidence type="ECO:0000256" key="1">
    <source>
        <dbReference type="SAM" id="SignalP"/>
    </source>
</evidence>
<sequence>MKPRPHRLVAPALAIALSTMPSATAAQDAPIGYGCGDLVAIGRARSLDYTPVDSEDDMLGHGWITAKLKIRKVLRGHAAAPTVPVRYFAHADLRDDRDFLFVIAKDEAGRNVVRTARPIEDAVDQRLAARCG</sequence>
<comment type="caution">
    <text evidence="2">The sequence shown here is derived from an EMBL/GenBank/DDBJ whole genome shotgun (WGS) entry which is preliminary data.</text>
</comment>